<evidence type="ECO:0000313" key="3">
    <source>
        <dbReference type="Proteomes" id="UP001275084"/>
    </source>
</evidence>
<feature type="compositionally biased region" description="Acidic residues" evidence="1">
    <location>
        <begin position="62"/>
        <end position="73"/>
    </location>
</feature>
<dbReference type="AlphaFoldDB" id="A0AAJ0HJL1"/>
<feature type="compositionally biased region" description="Polar residues" evidence="1">
    <location>
        <begin position="125"/>
        <end position="140"/>
    </location>
</feature>
<evidence type="ECO:0000256" key="1">
    <source>
        <dbReference type="SAM" id="MobiDB-lite"/>
    </source>
</evidence>
<reference evidence="2" key="2">
    <citation type="submission" date="2023-06" db="EMBL/GenBank/DDBJ databases">
        <authorList>
            <consortium name="Lawrence Berkeley National Laboratory"/>
            <person name="Haridas S."/>
            <person name="Hensen N."/>
            <person name="Bonometti L."/>
            <person name="Westerberg I."/>
            <person name="Brannstrom I.O."/>
            <person name="Guillou S."/>
            <person name="Cros-Aarteil S."/>
            <person name="Calhoun S."/>
            <person name="Kuo A."/>
            <person name="Mondo S."/>
            <person name="Pangilinan J."/>
            <person name="Riley R."/>
            <person name="Labutti K."/>
            <person name="Andreopoulos B."/>
            <person name="Lipzen A."/>
            <person name="Chen C."/>
            <person name="Yanf M."/>
            <person name="Daum C."/>
            <person name="Ng V."/>
            <person name="Clum A."/>
            <person name="Steindorff A."/>
            <person name="Ohm R."/>
            <person name="Martin F."/>
            <person name="Silar P."/>
            <person name="Natvig D."/>
            <person name="Lalanne C."/>
            <person name="Gautier V."/>
            <person name="Ament-Velasquez S.L."/>
            <person name="Kruys A."/>
            <person name="Hutchinson M.I."/>
            <person name="Powell A.J."/>
            <person name="Barry K."/>
            <person name="Miller A.N."/>
            <person name="Grigoriev I.V."/>
            <person name="Debuchy R."/>
            <person name="Gladieux P."/>
            <person name="Thoren M.H."/>
            <person name="Johannesson H."/>
        </authorList>
    </citation>
    <scope>NUCLEOTIDE SEQUENCE</scope>
    <source>
        <strain evidence="2">CBS 955.72</strain>
    </source>
</reference>
<name>A0AAJ0HJL1_9PEZI</name>
<protein>
    <submittedName>
        <fullName evidence="2">Uncharacterized protein</fullName>
    </submittedName>
</protein>
<dbReference type="Proteomes" id="UP001275084">
    <property type="component" value="Unassembled WGS sequence"/>
</dbReference>
<reference evidence="2" key="1">
    <citation type="journal article" date="2023" name="Mol. Phylogenet. Evol.">
        <title>Genome-scale phylogeny and comparative genomics of the fungal order Sordariales.</title>
        <authorList>
            <person name="Hensen N."/>
            <person name="Bonometti L."/>
            <person name="Westerberg I."/>
            <person name="Brannstrom I.O."/>
            <person name="Guillou S."/>
            <person name="Cros-Aarteil S."/>
            <person name="Calhoun S."/>
            <person name="Haridas S."/>
            <person name="Kuo A."/>
            <person name="Mondo S."/>
            <person name="Pangilinan J."/>
            <person name="Riley R."/>
            <person name="LaButti K."/>
            <person name="Andreopoulos B."/>
            <person name="Lipzen A."/>
            <person name="Chen C."/>
            <person name="Yan M."/>
            <person name="Daum C."/>
            <person name="Ng V."/>
            <person name="Clum A."/>
            <person name="Steindorff A."/>
            <person name="Ohm R.A."/>
            <person name="Martin F."/>
            <person name="Silar P."/>
            <person name="Natvig D.O."/>
            <person name="Lalanne C."/>
            <person name="Gautier V."/>
            <person name="Ament-Velasquez S.L."/>
            <person name="Kruys A."/>
            <person name="Hutchinson M.I."/>
            <person name="Powell A.J."/>
            <person name="Barry K."/>
            <person name="Miller A.N."/>
            <person name="Grigoriev I.V."/>
            <person name="Debuchy R."/>
            <person name="Gladieux P."/>
            <person name="Hiltunen Thoren M."/>
            <person name="Johannesson H."/>
        </authorList>
    </citation>
    <scope>NUCLEOTIDE SEQUENCE</scope>
    <source>
        <strain evidence="2">CBS 955.72</strain>
    </source>
</reference>
<evidence type="ECO:0000313" key="2">
    <source>
        <dbReference type="EMBL" id="KAK3353562.1"/>
    </source>
</evidence>
<organism evidence="2 3">
    <name type="scientific">Lasiosphaeria hispida</name>
    <dbReference type="NCBI Taxonomy" id="260671"/>
    <lineage>
        <taxon>Eukaryota</taxon>
        <taxon>Fungi</taxon>
        <taxon>Dikarya</taxon>
        <taxon>Ascomycota</taxon>
        <taxon>Pezizomycotina</taxon>
        <taxon>Sordariomycetes</taxon>
        <taxon>Sordariomycetidae</taxon>
        <taxon>Sordariales</taxon>
        <taxon>Lasiosphaeriaceae</taxon>
        <taxon>Lasiosphaeria</taxon>
    </lineage>
</organism>
<feature type="compositionally biased region" description="Low complexity" evidence="1">
    <location>
        <begin position="81"/>
        <end position="91"/>
    </location>
</feature>
<proteinExistence type="predicted"/>
<dbReference type="EMBL" id="JAUIQD010000004">
    <property type="protein sequence ID" value="KAK3353562.1"/>
    <property type="molecule type" value="Genomic_DNA"/>
</dbReference>
<comment type="caution">
    <text evidence="2">The sequence shown here is derived from an EMBL/GenBank/DDBJ whole genome shotgun (WGS) entry which is preliminary data.</text>
</comment>
<accession>A0AAJ0HJL1</accession>
<feature type="region of interest" description="Disordered" evidence="1">
    <location>
        <begin position="52"/>
        <end position="146"/>
    </location>
</feature>
<sequence>MPNRQYFCWKLCLQFRCGCSESTATQHVCHSHPGLQCYQWQITRRTNKHCESHRIGGLSDEGALDDDEEEQTEEQLHDEIQQQIQAQTQEQQLHDSQHQGQAEGDVLPASGAPEQAQGRRLVASEGSQMLRSQVSENGSNIRAYEF</sequence>
<gene>
    <name evidence="2" type="ORF">B0T25DRAFT_568760</name>
</gene>
<keyword evidence="3" id="KW-1185">Reference proteome</keyword>